<dbReference type="AlphaFoldDB" id="A0A7S1AQG8"/>
<dbReference type="EMBL" id="HBFQ01050966">
    <property type="protein sequence ID" value="CAD8861969.1"/>
    <property type="molecule type" value="Transcribed_RNA"/>
</dbReference>
<organism evidence="1">
    <name type="scientific">Noctiluca scintillans</name>
    <name type="common">Sea sparkle</name>
    <name type="synonym">Red tide dinoflagellate</name>
    <dbReference type="NCBI Taxonomy" id="2966"/>
    <lineage>
        <taxon>Eukaryota</taxon>
        <taxon>Sar</taxon>
        <taxon>Alveolata</taxon>
        <taxon>Dinophyceae</taxon>
        <taxon>Noctilucales</taxon>
        <taxon>Noctilucaceae</taxon>
        <taxon>Noctiluca</taxon>
    </lineage>
</organism>
<gene>
    <name evidence="1" type="ORF">NSCI0253_LOCUS36324</name>
</gene>
<accession>A0A7S1AQG8</accession>
<sequence length="124" mass="13519">MKGSPHGSEVAALLSGAIIFASSPCENTGKVAVRRTPIFWFGCPAQEIAETMLVSPVAGREICRAKTRPDIFDSAWGAETGNKTSARVRFPMGRVRSAMETVQDNLLQTSTLQETQYWLVCKPT</sequence>
<proteinExistence type="predicted"/>
<reference evidence="1" key="1">
    <citation type="submission" date="2021-01" db="EMBL/GenBank/DDBJ databases">
        <authorList>
            <person name="Corre E."/>
            <person name="Pelletier E."/>
            <person name="Niang G."/>
            <person name="Scheremetjew M."/>
            <person name="Finn R."/>
            <person name="Kale V."/>
            <person name="Holt S."/>
            <person name="Cochrane G."/>
            <person name="Meng A."/>
            <person name="Brown T."/>
            <person name="Cohen L."/>
        </authorList>
    </citation>
    <scope>NUCLEOTIDE SEQUENCE</scope>
</reference>
<name>A0A7S1AQG8_NOCSC</name>
<evidence type="ECO:0000313" key="1">
    <source>
        <dbReference type="EMBL" id="CAD8861969.1"/>
    </source>
</evidence>
<protein>
    <submittedName>
        <fullName evidence="1">Uncharacterized protein</fullName>
    </submittedName>
</protein>